<dbReference type="PANTHER" id="PTHR32322">
    <property type="entry name" value="INNER MEMBRANE TRANSPORTER"/>
    <property type="match status" value="1"/>
</dbReference>
<proteinExistence type="inferred from homology"/>
<sequence>MNSFESRSASATAIWVAMISVYITWGSTYLAIRFAVQTMPPFLMAGFRFLLAGSILYLWRRWSGDERPRLVHWRSAAIIGLFLLLGGNGGVVWAEQRVVSGVAALLVGATPLWMVLIDWVRGVYRPALPTLAGVLVGFVGIALLIGPAELIGLHGAIDPLGAAVLVLASFLWAAGSLYSRNASLPSSPLLATGMEMLTGGLALAALGTLSGEWARLNLAAVTWPSWLGLGYLVVFGSLVGFTAYTWLLRVAPTTLVSTYAYVNPVVAVVIGNLLADEPLTLRVVLSTVVIVGAVALITFTRPLGKRKTPSASPVESA</sequence>
<dbReference type="EMBL" id="DSYK01000145">
    <property type="protein sequence ID" value="HGS20784.1"/>
    <property type="molecule type" value="Genomic_DNA"/>
</dbReference>
<dbReference type="InterPro" id="IPR000620">
    <property type="entry name" value="EamA_dom"/>
</dbReference>
<feature type="domain" description="EamA" evidence="7">
    <location>
        <begin position="17"/>
        <end position="145"/>
    </location>
</feature>
<name>A0A7C4PJ75_9CHLR</name>
<feature type="transmembrane region" description="Helical" evidence="6">
    <location>
        <begin position="42"/>
        <end position="59"/>
    </location>
</feature>
<organism evidence="8">
    <name type="scientific">Anaerolinea thermolimosa</name>
    <dbReference type="NCBI Taxonomy" id="229919"/>
    <lineage>
        <taxon>Bacteria</taxon>
        <taxon>Bacillati</taxon>
        <taxon>Chloroflexota</taxon>
        <taxon>Anaerolineae</taxon>
        <taxon>Anaerolineales</taxon>
        <taxon>Anaerolineaceae</taxon>
        <taxon>Anaerolinea</taxon>
    </lineage>
</organism>
<keyword evidence="3 6" id="KW-0812">Transmembrane</keyword>
<feature type="transmembrane region" description="Helical" evidence="6">
    <location>
        <begin position="229"/>
        <end position="248"/>
    </location>
</feature>
<keyword evidence="5 6" id="KW-0472">Membrane</keyword>
<evidence type="ECO:0000256" key="4">
    <source>
        <dbReference type="ARBA" id="ARBA00022989"/>
    </source>
</evidence>
<feature type="transmembrane region" description="Helical" evidence="6">
    <location>
        <begin position="190"/>
        <end position="209"/>
    </location>
</feature>
<feature type="domain" description="EamA" evidence="7">
    <location>
        <begin position="160"/>
        <end position="298"/>
    </location>
</feature>
<reference evidence="8" key="1">
    <citation type="journal article" date="2020" name="mSystems">
        <title>Genome- and Community-Level Interaction Insights into Carbon Utilization and Element Cycling Functions of Hydrothermarchaeota in Hydrothermal Sediment.</title>
        <authorList>
            <person name="Zhou Z."/>
            <person name="Liu Y."/>
            <person name="Xu W."/>
            <person name="Pan J."/>
            <person name="Luo Z.H."/>
            <person name="Li M."/>
        </authorList>
    </citation>
    <scope>NUCLEOTIDE SEQUENCE [LARGE SCALE GENOMIC DNA]</scope>
    <source>
        <strain evidence="8">SpSt-573</strain>
    </source>
</reference>
<evidence type="ECO:0000256" key="3">
    <source>
        <dbReference type="ARBA" id="ARBA00022692"/>
    </source>
</evidence>
<dbReference type="Pfam" id="PF00892">
    <property type="entry name" value="EamA"/>
    <property type="match status" value="2"/>
</dbReference>
<dbReference type="GO" id="GO:0016020">
    <property type="term" value="C:membrane"/>
    <property type="evidence" value="ECO:0007669"/>
    <property type="project" value="UniProtKB-SubCell"/>
</dbReference>
<keyword evidence="4 6" id="KW-1133">Transmembrane helix</keyword>
<dbReference type="InterPro" id="IPR050638">
    <property type="entry name" value="AA-Vitamin_Transporters"/>
</dbReference>
<evidence type="ECO:0000256" key="6">
    <source>
        <dbReference type="SAM" id="Phobius"/>
    </source>
</evidence>
<dbReference type="PANTHER" id="PTHR32322:SF2">
    <property type="entry name" value="EAMA DOMAIN-CONTAINING PROTEIN"/>
    <property type="match status" value="1"/>
</dbReference>
<dbReference type="InterPro" id="IPR037185">
    <property type="entry name" value="EmrE-like"/>
</dbReference>
<feature type="transmembrane region" description="Helical" evidence="6">
    <location>
        <begin position="71"/>
        <end position="93"/>
    </location>
</feature>
<feature type="transmembrane region" description="Helical" evidence="6">
    <location>
        <begin position="99"/>
        <end position="120"/>
    </location>
</feature>
<feature type="transmembrane region" description="Helical" evidence="6">
    <location>
        <begin position="127"/>
        <end position="148"/>
    </location>
</feature>
<comment type="caution">
    <text evidence="8">The sequence shown here is derived from an EMBL/GenBank/DDBJ whole genome shotgun (WGS) entry which is preliminary data.</text>
</comment>
<feature type="transmembrane region" description="Helical" evidence="6">
    <location>
        <begin position="281"/>
        <end position="299"/>
    </location>
</feature>
<accession>A0A7C4PJ75</accession>
<gene>
    <name evidence="8" type="ORF">ENT37_02815</name>
</gene>
<comment type="subcellular location">
    <subcellularLocation>
        <location evidence="1">Membrane</location>
        <topology evidence="1">Multi-pass membrane protein</topology>
    </subcellularLocation>
</comment>
<evidence type="ECO:0000256" key="2">
    <source>
        <dbReference type="ARBA" id="ARBA00007362"/>
    </source>
</evidence>
<dbReference type="SUPFAM" id="SSF103481">
    <property type="entry name" value="Multidrug resistance efflux transporter EmrE"/>
    <property type="match status" value="2"/>
</dbReference>
<protein>
    <submittedName>
        <fullName evidence="8">EamA family transporter</fullName>
    </submittedName>
</protein>
<feature type="transmembrane region" description="Helical" evidence="6">
    <location>
        <begin position="12"/>
        <end position="36"/>
    </location>
</feature>
<evidence type="ECO:0000259" key="7">
    <source>
        <dbReference type="Pfam" id="PF00892"/>
    </source>
</evidence>
<feature type="transmembrane region" description="Helical" evidence="6">
    <location>
        <begin position="160"/>
        <end position="178"/>
    </location>
</feature>
<dbReference type="AlphaFoldDB" id="A0A7C4PJ75"/>
<evidence type="ECO:0000256" key="1">
    <source>
        <dbReference type="ARBA" id="ARBA00004141"/>
    </source>
</evidence>
<evidence type="ECO:0000313" key="8">
    <source>
        <dbReference type="EMBL" id="HGS20784.1"/>
    </source>
</evidence>
<evidence type="ECO:0000256" key="5">
    <source>
        <dbReference type="ARBA" id="ARBA00023136"/>
    </source>
</evidence>
<comment type="similarity">
    <text evidence="2">Belongs to the EamA transporter family.</text>
</comment>
<feature type="transmembrane region" description="Helical" evidence="6">
    <location>
        <begin position="255"/>
        <end position="275"/>
    </location>
</feature>